<organism evidence="2 3">
    <name type="scientific">Crenichthys baileyi</name>
    <name type="common">White River springfish</name>
    <dbReference type="NCBI Taxonomy" id="28760"/>
    <lineage>
        <taxon>Eukaryota</taxon>
        <taxon>Metazoa</taxon>
        <taxon>Chordata</taxon>
        <taxon>Craniata</taxon>
        <taxon>Vertebrata</taxon>
        <taxon>Euteleostomi</taxon>
        <taxon>Actinopterygii</taxon>
        <taxon>Neopterygii</taxon>
        <taxon>Teleostei</taxon>
        <taxon>Neoteleostei</taxon>
        <taxon>Acanthomorphata</taxon>
        <taxon>Ovalentaria</taxon>
        <taxon>Atherinomorphae</taxon>
        <taxon>Cyprinodontiformes</taxon>
        <taxon>Goodeidae</taxon>
        <taxon>Crenichthys</taxon>
    </lineage>
</organism>
<keyword evidence="3" id="KW-1185">Reference proteome</keyword>
<reference evidence="2 3" key="1">
    <citation type="submission" date="2021-06" db="EMBL/GenBank/DDBJ databases">
        <authorList>
            <person name="Palmer J.M."/>
        </authorList>
    </citation>
    <scope>NUCLEOTIDE SEQUENCE [LARGE SCALE GENOMIC DNA]</scope>
    <source>
        <strain evidence="2 3">MEX-2019</strain>
        <tissue evidence="2">Muscle</tissue>
    </source>
</reference>
<feature type="compositionally biased region" description="Basic and acidic residues" evidence="1">
    <location>
        <begin position="1"/>
        <end position="11"/>
    </location>
</feature>
<gene>
    <name evidence="2" type="ORF">CRENBAI_002357</name>
</gene>
<dbReference type="EMBL" id="JAHHUM010000109">
    <property type="protein sequence ID" value="KAK5622509.1"/>
    <property type="molecule type" value="Genomic_DNA"/>
</dbReference>
<dbReference type="AlphaFoldDB" id="A0AAV9SNY4"/>
<evidence type="ECO:0000256" key="1">
    <source>
        <dbReference type="SAM" id="MobiDB-lite"/>
    </source>
</evidence>
<sequence>MVERPEEERDGQGNSNSSVPQAHPSPRPCAASSQGSHDSVNTRFKLLQCAGLCFEEDDDAFSTIETECTSRESFQLGKSVLSPERNKLSNQRFERLLLMRYNY</sequence>
<proteinExistence type="predicted"/>
<accession>A0AAV9SNY4</accession>
<comment type="caution">
    <text evidence="2">The sequence shown here is derived from an EMBL/GenBank/DDBJ whole genome shotgun (WGS) entry which is preliminary data.</text>
</comment>
<protein>
    <submittedName>
        <fullName evidence="2">Uncharacterized protein</fullName>
    </submittedName>
</protein>
<feature type="region of interest" description="Disordered" evidence="1">
    <location>
        <begin position="1"/>
        <end position="37"/>
    </location>
</feature>
<evidence type="ECO:0000313" key="2">
    <source>
        <dbReference type="EMBL" id="KAK5622509.1"/>
    </source>
</evidence>
<name>A0AAV9SNY4_9TELE</name>
<feature type="non-terminal residue" evidence="2">
    <location>
        <position position="103"/>
    </location>
</feature>
<evidence type="ECO:0000313" key="3">
    <source>
        <dbReference type="Proteomes" id="UP001311232"/>
    </source>
</evidence>
<dbReference type="Proteomes" id="UP001311232">
    <property type="component" value="Unassembled WGS sequence"/>
</dbReference>